<evidence type="ECO:0000256" key="1">
    <source>
        <dbReference type="SAM" id="Phobius"/>
    </source>
</evidence>
<accession>A0ABD3H0Q0</accession>
<dbReference type="GO" id="GO:0004175">
    <property type="term" value="F:endopeptidase activity"/>
    <property type="evidence" value="ECO:0007669"/>
    <property type="project" value="UniProtKB-ARBA"/>
</dbReference>
<comment type="caution">
    <text evidence="3">The sequence shown here is derived from an EMBL/GenBank/DDBJ whole genome shotgun (WGS) entry which is preliminary data.</text>
</comment>
<feature type="transmembrane region" description="Helical" evidence="1">
    <location>
        <begin position="174"/>
        <end position="197"/>
    </location>
</feature>
<keyword evidence="1" id="KW-1133">Transmembrane helix</keyword>
<feature type="transmembrane region" description="Helical" evidence="1">
    <location>
        <begin position="209"/>
        <end position="231"/>
    </location>
</feature>
<dbReference type="PANTHER" id="PTHR43592">
    <property type="entry name" value="CAAX AMINO TERMINAL PROTEASE"/>
    <property type="match status" value="1"/>
</dbReference>
<feature type="transmembrane region" description="Helical" evidence="1">
    <location>
        <begin position="385"/>
        <end position="405"/>
    </location>
</feature>
<dbReference type="GO" id="GO:0080120">
    <property type="term" value="P:CAAX-box protein maturation"/>
    <property type="evidence" value="ECO:0007669"/>
    <property type="project" value="UniProtKB-ARBA"/>
</dbReference>
<reference evidence="3 4" key="1">
    <citation type="submission" date="2024-09" db="EMBL/GenBank/DDBJ databases">
        <title>Chromosome-scale assembly of Riccia sorocarpa.</title>
        <authorList>
            <person name="Paukszto L."/>
        </authorList>
    </citation>
    <scope>NUCLEOTIDE SEQUENCE [LARGE SCALE GENOMIC DNA]</scope>
    <source>
        <strain evidence="3">LP-2024</strain>
        <tissue evidence="3">Aerial parts of the thallus</tissue>
    </source>
</reference>
<protein>
    <recommendedName>
        <fullName evidence="2">CAAX prenyl protease 2/Lysostaphin resistance protein A-like domain-containing protein</fullName>
    </recommendedName>
</protein>
<keyword evidence="1" id="KW-0812">Transmembrane</keyword>
<evidence type="ECO:0000259" key="2">
    <source>
        <dbReference type="Pfam" id="PF02517"/>
    </source>
</evidence>
<name>A0ABD3H0Q0_9MARC</name>
<evidence type="ECO:0000313" key="4">
    <source>
        <dbReference type="Proteomes" id="UP001633002"/>
    </source>
</evidence>
<keyword evidence="4" id="KW-1185">Reference proteome</keyword>
<gene>
    <name evidence="3" type="ORF">R1sor_002523</name>
</gene>
<sequence length="414" mass="44781">MTTTVLTLPTVGISSMSRVLLHISTGTGGAICSDGISRNLMLREPTAAGLLQTRSNGRSNAIFSVEKSCIHNHRNLHYTNFSKFRNLGGRGEGFGRPLPLPSLSSEFVRSSFGASRFSLDSTDRGQGHSCRAKNDFFGNREAEEDEEALIQKPRWPVLERWDIPWDAKTTSLGMVAWLLSFLLTGLLVSVVAAQFGIGRRQYMSLDDQAVYILIHQLAQTVAGLSIVNFAVNKYKPLPAGLFTFDLKSPFNLERGWLLWALFGLVCSGGAVVAASYISAAINGQPPARDDTDALVQLLPIIGASPLSTASLIGVTGVLAPLLEETVFRGFLMTSLTKWMPTPAAVVLSAGAFAGAHLTPGEFPQLFALGIILGFSYAQTRNLACPMLIHCIWNSGVVIVLTLLRLQGFDIQELL</sequence>
<dbReference type="Proteomes" id="UP001633002">
    <property type="component" value="Unassembled WGS sequence"/>
</dbReference>
<feature type="transmembrane region" description="Helical" evidence="1">
    <location>
        <begin position="256"/>
        <end position="281"/>
    </location>
</feature>
<keyword evidence="1" id="KW-0472">Membrane</keyword>
<feature type="domain" description="CAAX prenyl protease 2/Lysostaphin resistance protein A-like" evidence="2">
    <location>
        <begin position="308"/>
        <end position="394"/>
    </location>
</feature>
<dbReference type="PANTHER" id="PTHR43592:SF15">
    <property type="entry name" value="CAAX AMINO TERMINAL PROTEASE FAMILY PROTEIN"/>
    <property type="match status" value="1"/>
</dbReference>
<dbReference type="Pfam" id="PF02517">
    <property type="entry name" value="Rce1-like"/>
    <property type="match status" value="1"/>
</dbReference>
<feature type="transmembrane region" description="Helical" evidence="1">
    <location>
        <begin position="362"/>
        <end position="379"/>
    </location>
</feature>
<organism evidence="3 4">
    <name type="scientific">Riccia sorocarpa</name>
    <dbReference type="NCBI Taxonomy" id="122646"/>
    <lineage>
        <taxon>Eukaryota</taxon>
        <taxon>Viridiplantae</taxon>
        <taxon>Streptophyta</taxon>
        <taxon>Embryophyta</taxon>
        <taxon>Marchantiophyta</taxon>
        <taxon>Marchantiopsida</taxon>
        <taxon>Marchantiidae</taxon>
        <taxon>Marchantiales</taxon>
        <taxon>Ricciaceae</taxon>
        <taxon>Riccia</taxon>
    </lineage>
</organism>
<feature type="transmembrane region" description="Helical" evidence="1">
    <location>
        <begin position="293"/>
        <end position="318"/>
    </location>
</feature>
<dbReference type="InterPro" id="IPR003675">
    <property type="entry name" value="Rce1/LyrA-like_dom"/>
</dbReference>
<proteinExistence type="predicted"/>
<dbReference type="EMBL" id="JBJQOH010000006">
    <property type="protein sequence ID" value="KAL3684501.1"/>
    <property type="molecule type" value="Genomic_DNA"/>
</dbReference>
<evidence type="ECO:0000313" key="3">
    <source>
        <dbReference type="EMBL" id="KAL3684501.1"/>
    </source>
</evidence>
<dbReference type="AlphaFoldDB" id="A0ABD3H0Q0"/>